<dbReference type="Proteomes" id="UP000255523">
    <property type="component" value="Unassembled WGS sequence"/>
</dbReference>
<dbReference type="PANTHER" id="PTHR35810">
    <property type="entry name" value="CYTOPLASMIC PROTEIN-RELATED"/>
    <property type="match status" value="1"/>
</dbReference>
<dbReference type="PANTHER" id="PTHR35810:SF1">
    <property type="entry name" value="CYTOPLASMIC PROTEIN"/>
    <property type="match status" value="1"/>
</dbReference>
<dbReference type="GeneID" id="77463081"/>
<protein>
    <submittedName>
        <fullName evidence="1">Virulence protein</fullName>
    </submittedName>
</protein>
<dbReference type="AlphaFoldDB" id="A0A380LPB6"/>
<keyword evidence="2" id="KW-1185">Reference proteome</keyword>
<dbReference type="EMBL" id="UHFX01000003">
    <property type="protein sequence ID" value="SUO05045.1"/>
    <property type="molecule type" value="Genomic_DNA"/>
</dbReference>
<sequence>MTKDIVLFKNGELELEVTVSENREDVWLSQDQMATLFDVDRSRITRHIRNIYNDKELDETSTCAENAQVQFEGKLKGILEAIYQNVFGQELIQAWKKKRLTFSIF</sequence>
<gene>
    <name evidence="1" type="ORF">NCTC11087_01980</name>
</gene>
<proteinExistence type="predicted"/>
<reference evidence="1 2" key="1">
    <citation type="submission" date="2018-06" db="EMBL/GenBank/DDBJ databases">
        <authorList>
            <consortium name="Pathogen Informatics"/>
            <person name="Doyle S."/>
        </authorList>
    </citation>
    <scope>NUCLEOTIDE SEQUENCE [LARGE SCALE GENOMIC DNA]</scope>
    <source>
        <strain evidence="1 2">NCTC11087</strain>
    </source>
</reference>
<dbReference type="RefSeq" id="WP_051130159.1">
    <property type="nucleotide sequence ID" value="NZ_CAUWMU010000047.1"/>
</dbReference>
<evidence type="ECO:0000313" key="2">
    <source>
        <dbReference type="Proteomes" id="UP000255523"/>
    </source>
</evidence>
<accession>A0A380LPB6</accession>
<organism evidence="1 2">
    <name type="scientific">Faecalicoccus pleomorphus</name>
    <dbReference type="NCBI Taxonomy" id="1323"/>
    <lineage>
        <taxon>Bacteria</taxon>
        <taxon>Bacillati</taxon>
        <taxon>Bacillota</taxon>
        <taxon>Erysipelotrichia</taxon>
        <taxon>Erysipelotrichales</taxon>
        <taxon>Erysipelotrichaceae</taxon>
        <taxon>Faecalicoccus</taxon>
    </lineage>
</organism>
<evidence type="ECO:0000313" key="1">
    <source>
        <dbReference type="EMBL" id="SUO05045.1"/>
    </source>
</evidence>
<name>A0A380LPB6_9FIRM</name>